<dbReference type="SUPFAM" id="SSF52540">
    <property type="entry name" value="P-loop containing nucleoside triphosphate hydrolases"/>
    <property type="match status" value="1"/>
</dbReference>
<dbReference type="PRINTS" id="PR00326">
    <property type="entry name" value="GTP1OBG"/>
</dbReference>
<evidence type="ECO:0000313" key="4">
    <source>
        <dbReference type="Proteomes" id="UP000236291"/>
    </source>
</evidence>
<gene>
    <name evidence="3" type="ORF">L195_g044941</name>
</gene>
<proteinExistence type="predicted"/>
<dbReference type="PROSITE" id="PS51710">
    <property type="entry name" value="G_OBG"/>
    <property type="match status" value="1"/>
</dbReference>
<dbReference type="InterPro" id="IPR027417">
    <property type="entry name" value="P-loop_NTPase"/>
</dbReference>
<dbReference type="InterPro" id="IPR006073">
    <property type="entry name" value="GTP-bd"/>
</dbReference>
<evidence type="ECO:0000256" key="1">
    <source>
        <dbReference type="ARBA" id="ARBA00022741"/>
    </source>
</evidence>
<dbReference type="PANTHER" id="PTHR23305:SF11">
    <property type="entry name" value="OBG-LIKE ATPASE 1"/>
    <property type="match status" value="1"/>
</dbReference>
<evidence type="ECO:0000259" key="2">
    <source>
        <dbReference type="PROSITE" id="PS51710"/>
    </source>
</evidence>
<comment type="caution">
    <text evidence="3">The sequence shown here is derived from an EMBL/GenBank/DDBJ whole genome shotgun (WGS) entry which is preliminary data.</text>
</comment>
<keyword evidence="1" id="KW-0547">Nucleotide-binding</keyword>
<dbReference type="InterPro" id="IPR031167">
    <property type="entry name" value="G_OBG"/>
</dbReference>
<dbReference type="ExpressionAtlas" id="A0A2K3MDH0">
    <property type="expression patterns" value="baseline"/>
</dbReference>
<sequence>MPPKSAKSKEAPVERPILGRFSSHLKIGIVGLPNVGKSTLFNTLTKMAIPAENFPFCTIEPNEARVNVPDERFEWLCQLFKPKSEVSAFLEIHDIAGLVRGAHQGQGLGNSFLSHIRAVDGIFHVL</sequence>
<dbReference type="Pfam" id="PF01926">
    <property type="entry name" value="MMR_HSR1"/>
    <property type="match status" value="1"/>
</dbReference>
<accession>A0A2K3MDH0</accession>
<protein>
    <submittedName>
        <fullName evidence="3">Obg-like ATPase 1-like protein</fullName>
    </submittedName>
</protein>
<dbReference type="GO" id="GO:0005525">
    <property type="term" value="F:GTP binding"/>
    <property type="evidence" value="ECO:0007669"/>
    <property type="project" value="InterPro"/>
</dbReference>
<reference evidence="3 4" key="1">
    <citation type="journal article" date="2014" name="Am. J. Bot.">
        <title>Genome assembly and annotation for red clover (Trifolium pratense; Fabaceae).</title>
        <authorList>
            <person name="Istvanek J."/>
            <person name="Jaros M."/>
            <person name="Krenek A."/>
            <person name="Repkova J."/>
        </authorList>
    </citation>
    <scope>NUCLEOTIDE SEQUENCE [LARGE SCALE GENOMIC DNA]</scope>
    <source>
        <strain evidence="4">cv. Tatra</strain>
        <tissue evidence="3">Young leaves</tissue>
    </source>
</reference>
<dbReference type="Proteomes" id="UP000236291">
    <property type="component" value="Unassembled WGS sequence"/>
</dbReference>
<dbReference type="EMBL" id="ASHM01057810">
    <property type="protein sequence ID" value="PNX88827.1"/>
    <property type="molecule type" value="Genomic_DNA"/>
</dbReference>
<reference evidence="3 4" key="2">
    <citation type="journal article" date="2017" name="Front. Plant Sci.">
        <title>Gene Classification and Mining of Molecular Markers Useful in Red Clover (Trifolium pratense) Breeding.</title>
        <authorList>
            <person name="Istvanek J."/>
            <person name="Dluhosova J."/>
            <person name="Dluhos P."/>
            <person name="Patkova L."/>
            <person name="Nedelnik J."/>
            <person name="Repkova J."/>
        </authorList>
    </citation>
    <scope>NUCLEOTIDE SEQUENCE [LARGE SCALE GENOMIC DNA]</scope>
    <source>
        <strain evidence="4">cv. Tatra</strain>
        <tissue evidence="3">Young leaves</tissue>
    </source>
</reference>
<dbReference type="InterPro" id="IPR012675">
    <property type="entry name" value="Beta-grasp_dom_sf"/>
</dbReference>
<feature type="domain" description="OBG-type G" evidence="2">
    <location>
        <begin position="25"/>
        <end position="126"/>
    </location>
</feature>
<dbReference type="PANTHER" id="PTHR23305">
    <property type="entry name" value="OBG GTPASE FAMILY"/>
    <property type="match status" value="1"/>
</dbReference>
<organism evidence="3 4">
    <name type="scientific">Trifolium pratense</name>
    <name type="common">Red clover</name>
    <dbReference type="NCBI Taxonomy" id="57577"/>
    <lineage>
        <taxon>Eukaryota</taxon>
        <taxon>Viridiplantae</taxon>
        <taxon>Streptophyta</taxon>
        <taxon>Embryophyta</taxon>
        <taxon>Tracheophyta</taxon>
        <taxon>Spermatophyta</taxon>
        <taxon>Magnoliopsida</taxon>
        <taxon>eudicotyledons</taxon>
        <taxon>Gunneridae</taxon>
        <taxon>Pentapetalae</taxon>
        <taxon>rosids</taxon>
        <taxon>fabids</taxon>
        <taxon>Fabales</taxon>
        <taxon>Fabaceae</taxon>
        <taxon>Papilionoideae</taxon>
        <taxon>50 kb inversion clade</taxon>
        <taxon>NPAAA clade</taxon>
        <taxon>Hologalegina</taxon>
        <taxon>IRL clade</taxon>
        <taxon>Trifolieae</taxon>
        <taxon>Trifolium</taxon>
    </lineage>
</organism>
<evidence type="ECO:0000313" key="3">
    <source>
        <dbReference type="EMBL" id="PNX88827.1"/>
    </source>
</evidence>
<feature type="non-terminal residue" evidence="3">
    <location>
        <position position="126"/>
    </location>
</feature>
<dbReference type="GO" id="GO:0016887">
    <property type="term" value="F:ATP hydrolysis activity"/>
    <property type="evidence" value="ECO:0007669"/>
    <property type="project" value="TreeGrafter"/>
</dbReference>
<dbReference type="GO" id="GO:0005737">
    <property type="term" value="C:cytoplasm"/>
    <property type="evidence" value="ECO:0007669"/>
    <property type="project" value="TreeGrafter"/>
</dbReference>
<dbReference type="AlphaFoldDB" id="A0A2K3MDH0"/>
<dbReference type="Gene3D" id="3.40.50.300">
    <property type="entry name" value="P-loop containing nucleotide triphosphate hydrolases"/>
    <property type="match status" value="1"/>
</dbReference>
<name>A0A2K3MDH0_TRIPR</name>
<dbReference type="Gene3D" id="3.10.20.30">
    <property type="match status" value="1"/>
</dbReference>